<dbReference type="InterPro" id="IPR029045">
    <property type="entry name" value="ClpP/crotonase-like_dom_sf"/>
</dbReference>
<dbReference type="PROSITE" id="PS50980">
    <property type="entry name" value="COA_CT_NTER"/>
    <property type="match status" value="1"/>
</dbReference>
<dbReference type="InterPro" id="IPR011762">
    <property type="entry name" value="COA_CT_N"/>
</dbReference>
<feature type="domain" description="CoA carboxyltransferase N-terminal" evidence="1">
    <location>
        <begin position="3"/>
        <end position="261"/>
    </location>
</feature>
<dbReference type="AlphaFoldDB" id="A0AAD1G116"/>
<name>A0AAD1G116_SPHMI</name>
<dbReference type="KEGG" id="smic:SmB9_21400"/>
<evidence type="ECO:0000313" key="6">
    <source>
        <dbReference type="Proteomes" id="UP000276029"/>
    </source>
</evidence>
<dbReference type="Pfam" id="PF01039">
    <property type="entry name" value="Carboxyl_trans"/>
    <property type="match status" value="1"/>
</dbReference>
<dbReference type="InterPro" id="IPR034733">
    <property type="entry name" value="AcCoA_carboxyl_beta"/>
</dbReference>
<dbReference type="SUPFAM" id="SSF52096">
    <property type="entry name" value="ClpP/crotonase"/>
    <property type="match status" value="2"/>
</dbReference>
<reference evidence="3 5" key="1">
    <citation type="submission" date="2018-06" db="EMBL/GenBank/DDBJ databases">
        <title>Complete Genome Sequence of the Microcystin-Degrading Bacterium Sphingosinicella microcystinivorans Strain B-9.</title>
        <authorList>
            <person name="Jin H."/>
            <person name="Nishizawa T."/>
            <person name="Guo Y."/>
            <person name="Nishizawa A."/>
            <person name="Park H."/>
            <person name="Kato H."/>
            <person name="Tsuji K."/>
            <person name="Harada K."/>
        </authorList>
    </citation>
    <scope>NUCLEOTIDE SEQUENCE [LARGE SCALE GENOMIC DNA]</scope>
    <source>
        <strain evidence="3 5">B9</strain>
    </source>
</reference>
<protein>
    <submittedName>
        <fullName evidence="4">Acetyl-CoA carboxylase carboxyltransferase component</fullName>
    </submittedName>
    <submittedName>
        <fullName evidence="3">Methylmalonyl-CoA carboxyltransferase</fullName>
    </submittedName>
</protein>
<gene>
    <name evidence="4" type="ORF">DFR51_1068</name>
    <name evidence="3" type="ORF">SmB9_21400</name>
</gene>
<evidence type="ECO:0000313" key="4">
    <source>
        <dbReference type="EMBL" id="RKS91503.1"/>
    </source>
</evidence>
<accession>A0AAD1G116</accession>
<dbReference type="PANTHER" id="PTHR43842:SF2">
    <property type="entry name" value="PROPIONYL-COA CARBOXYLASE BETA CHAIN, MITOCHONDRIAL"/>
    <property type="match status" value="1"/>
</dbReference>
<feature type="domain" description="CoA carboxyltransferase C-terminal" evidence="2">
    <location>
        <begin position="265"/>
        <end position="507"/>
    </location>
</feature>
<dbReference type="EMBL" id="RBWX01000007">
    <property type="protein sequence ID" value="RKS91503.1"/>
    <property type="molecule type" value="Genomic_DNA"/>
</dbReference>
<dbReference type="Proteomes" id="UP000276029">
    <property type="component" value="Unassembled WGS sequence"/>
</dbReference>
<reference evidence="4 6" key="2">
    <citation type="submission" date="2018-10" db="EMBL/GenBank/DDBJ databases">
        <title>Genomic Encyclopedia of Type Strains, Phase IV (KMG-IV): sequencing the most valuable type-strain genomes for metagenomic binning, comparative biology and taxonomic classification.</title>
        <authorList>
            <person name="Goeker M."/>
        </authorList>
    </citation>
    <scope>NUCLEOTIDE SEQUENCE [LARGE SCALE GENOMIC DNA]</scope>
    <source>
        <strain evidence="4 6">DSM 19791</strain>
    </source>
</reference>
<dbReference type="Proteomes" id="UP000275727">
    <property type="component" value="Chromosome"/>
</dbReference>
<keyword evidence="6" id="KW-1185">Reference proteome</keyword>
<proteinExistence type="predicted"/>
<evidence type="ECO:0000259" key="2">
    <source>
        <dbReference type="PROSITE" id="PS50989"/>
    </source>
</evidence>
<dbReference type="GO" id="GO:0004658">
    <property type="term" value="F:propionyl-CoA carboxylase activity"/>
    <property type="evidence" value="ECO:0007669"/>
    <property type="project" value="TreeGrafter"/>
</dbReference>
<dbReference type="RefSeq" id="WP_121047950.1">
    <property type="nucleotide sequence ID" value="NZ_AP018711.1"/>
</dbReference>
<organism evidence="3 5">
    <name type="scientific">Sphingosinicella microcystinivorans</name>
    <dbReference type="NCBI Taxonomy" id="335406"/>
    <lineage>
        <taxon>Bacteria</taxon>
        <taxon>Pseudomonadati</taxon>
        <taxon>Pseudomonadota</taxon>
        <taxon>Alphaproteobacteria</taxon>
        <taxon>Sphingomonadales</taxon>
        <taxon>Sphingosinicellaceae</taxon>
        <taxon>Sphingosinicella</taxon>
    </lineage>
</organism>
<evidence type="ECO:0000313" key="5">
    <source>
        <dbReference type="Proteomes" id="UP000275727"/>
    </source>
</evidence>
<dbReference type="Gene3D" id="3.90.226.10">
    <property type="entry name" value="2-enoyl-CoA Hydratase, Chain A, domain 1"/>
    <property type="match status" value="2"/>
</dbReference>
<dbReference type="PANTHER" id="PTHR43842">
    <property type="entry name" value="PROPIONYL-COA CARBOXYLASE BETA CHAIN"/>
    <property type="match status" value="1"/>
</dbReference>
<evidence type="ECO:0000259" key="1">
    <source>
        <dbReference type="PROSITE" id="PS50980"/>
    </source>
</evidence>
<dbReference type="InterPro" id="IPR051047">
    <property type="entry name" value="AccD/PCCB"/>
</dbReference>
<dbReference type="InterPro" id="IPR011763">
    <property type="entry name" value="COA_CT_C"/>
</dbReference>
<dbReference type="EMBL" id="AP018711">
    <property type="protein sequence ID" value="BBE34482.1"/>
    <property type="molecule type" value="Genomic_DNA"/>
</dbReference>
<dbReference type="PROSITE" id="PS50989">
    <property type="entry name" value="COA_CT_CTER"/>
    <property type="match status" value="1"/>
</dbReference>
<evidence type="ECO:0000313" key="3">
    <source>
        <dbReference type="EMBL" id="BBE34482.1"/>
    </source>
</evidence>
<sequence>MGMAEAIEELRARRARALTMGGDDKVRRQRDRGKGTARERIAMLLDPDSFLEYGQLASHASPIGYAQTVEEVTPADGVIIGTGTIDGRPVCVAAEDFTVHGGTYGLHHGRKKHRIADIALRERMPIIWLQDGAGARAQEMIGEGLPEASHLITLARLSGIAPQVAIVMGPSAGDSALLSSLAEFIIMVEGTAMLAAAGPPVVKSATGQSVSPEELGGVGVHCRISGVADNAAPTEEAAIAMAQRFLSYFPRNAYEYPERLACDDPADRMDERLVSLIPENPRLPYDVKELIHSVVDRDSFFEIKPDHARMIVTGLARLGGHSVGIIANQPMVSAGAITAQAANKARHFVDLCSAYHIPIIFLQDVPGVMPGPKAEQEGTLRAGLALSYAISWSAVPRITLVIRKAFGFGAIAMGGAEAQQAMILAWPTADFGSLPPGGSVLAAHSREIEAADDPQALIRELTANYARCAGPFHAASKLNIDDVIDPRETRPRLIRVLDQTLARRTAPAQPAMRHGVMP</sequence>